<dbReference type="InterPro" id="IPR011042">
    <property type="entry name" value="6-blade_b-propeller_TolB-like"/>
</dbReference>
<dbReference type="InterPro" id="IPR036010">
    <property type="entry name" value="2Fe-2S_ferredoxin-like_sf"/>
</dbReference>
<dbReference type="Gene3D" id="3.30.390.50">
    <property type="entry name" value="CO dehydrogenase flavoprotein, C-terminal domain"/>
    <property type="match status" value="1"/>
</dbReference>
<dbReference type="PROSITE" id="PS00197">
    <property type="entry name" value="2FE2S_FER_1"/>
    <property type="match status" value="1"/>
</dbReference>
<dbReference type="Gene3D" id="3.90.1170.50">
    <property type="entry name" value="Aldehyde oxidase/xanthine dehydrogenase, a/b hammerhead"/>
    <property type="match status" value="1"/>
</dbReference>
<dbReference type="InterPro" id="IPR036318">
    <property type="entry name" value="FAD-bd_PCMH-like_sf"/>
</dbReference>
<accession>A0A7R9BH48</accession>
<evidence type="ECO:0000256" key="1">
    <source>
        <dbReference type="ARBA" id="ARBA00001924"/>
    </source>
</evidence>
<evidence type="ECO:0000256" key="6">
    <source>
        <dbReference type="ARBA" id="ARBA00022630"/>
    </source>
</evidence>
<keyword evidence="12" id="KW-0411">Iron-sulfur</keyword>
<evidence type="ECO:0000259" key="16">
    <source>
        <dbReference type="PROSITE" id="PS51085"/>
    </source>
</evidence>
<evidence type="ECO:0000256" key="12">
    <source>
        <dbReference type="ARBA" id="ARBA00023014"/>
    </source>
</evidence>
<dbReference type="InterPro" id="IPR006058">
    <property type="entry name" value="2Fe2S_fd_BS"/>
</dbReference>
<keyword evidence="19" id="KW-1185">Reference proteome</keyword>
<dbReference type="InterPro" id="IPR016208">
    <property type="entry name" value="Ald_Oxase/xanthine_DH-like"/>
</dbReference>
<dbReference type="FunFam" id="3.30.365.10:FF:000001">
    <property type="entry name" value="Xanthine dehydrogenase oxidase"/>
    <property type="match status" value="1"/>
</dbReference>
<dbReference type="EMBL" id="OA882283">
    <property type="protein sequence ID" value="CAD7274408.1"/>
    <property type="molecule type" value="Genomic_DNA"/>
</dbReference>
<dbReference type="FunFam" id="3.30.365.10:FF:000008">
    <property type="entry name" value="Aldehyde oxidase1"/>
    <property type="match status" value="1"/>
</dbReference>
<dbReference type="SUPFAM" id="SSF55447">
    <property type="entry name" value="CO dehydrogenase flavoprotein C-terminal domain-like"/>
    <property type="match status" value="1"/>
</dbReference>
<dbReference type="SUPFAM" id="SSF47741">
    <property type="entry name" value="CO dehydrogenase ISP C-domain like"/>
    <property type="match status" value="1"/>
</dbReference>
<dbReference type="SUPFAM" id="SSF54665">
    <property type="entry name" value="CO dehydrogenase molybdoprotein N-domain-like"/>
    <property type="match status" value="1"/>
</dbReference>
<dbReference type="Gene3D" id="1.10.150.120">
    <property type="entry name" value="[2Fe-2S]-binding domain"/>
    <property type="match status" value="1"/>
</dbReference>
<keyword evidence="7" id="KW-0001">2Fe-2S</keyword>
<comment type="cofactor">
    <cofactor evidence="15">
        <name>[2Fe-2S] cluster</name>
        <dbReference type="ChEBI" id="CHEBI:190135"/>
    </cofactor>
</comment>
<dbReference type="SUPFAM" id="SSF56176">
    <property type="entry name" value="FAD-binding/transporter-associated domain-like"/>
    <property type="match status" value="1"/>
</dbReference>
<dbReference type="Pfam" id="PF00941">
    <property type="entry name" value="FAD_binding_5"/>
    <property type="match status" value="1"/>
</dbReference>
<dbReference type="Pfam" id="PF20067">
    <property type="entry name" value="SSL_N"/>
    <property type="match status" value="1"/>
</dbReference>
<dbReference type="OrthoDB" id="8300278at2759"/>
<keyword evidence="10" id="KW-0560">Oxidoreductase</keyword>
<dbReference type="GO" id="GO:0016491">
    <property type="term" value="F:oxidoreductase activity"/>
    <property type="evidence" value="ECO:0007669"/>
    <property type="project" value="UniProtKB-KW"/>
</dbReference>
<comment type="cofactor">
    <cofactor evidence="1">
        <name>Mo-molybdopterin</name>
        <dbReference type="ChEBI" id="CHEBI:71302"/>
    </cofactor>
</comment>
<evidence type="ECO:0000256" key="5">
    <source>
        <dbReference type="ARBA" id="ARBA00022505"/>
    </source>
</evidence>
<dbReference type="InterPro" id="IPR002888">
    <property type="entry name" value="2Fe-2S-bd"/>
</dbReference>
<dbReference type="SMART" id="SM01092">
    <property type="entry name" value="CO_deh_flav_C"/>
    <property type="match status" value="1"/>
</dbReference>
<comment type="similarity">
    <text evidence="4">Belongs to the xanthine dehydrogenase family.</text>
</comment>
<evidence type="ECO:0000256" key="4">
    <source>
        <dbReference type="ARBA" id="ARBA00006849"/>
    </source>
</evidence>
<dbReference type="FunFam" id="3.10.20.30:FF:000012">
    <property type="entry name" value="Xanthine dehydrogenase/oxidase"/>
    <property type="match status" value="1"/>
</dbReference>
<dbReference type="PANTHER" id="PTHR11908:SF132">
    <property type="entry name" value="ALDEHYDE OXIDASE 1-RELATED"/>
    <property type="match status" value="1"/>
</dbReference>
<keyword evidence="5" id="KW-0500">Molybdenum</keyword>
<evidence type="ECO:0000256" key="8">
    <source>
        <dbReference type="ARBA" id="ARBA00022723"/>
    </source>
</evidence>
<dbReference type="InterPro" id="IPR018119">
    <property type="entry name" value="Strictosidine_synth_cons-reg"/>
</dbReference>
<dbReference type="InterPro" id="IPR036884">
    <property type="entry name" value="2Fe-2S-bd_dom_sf"/>
</dbReference>
<evidence type="ECO:0000256" key="9">
    <source>
        <dbReference type="ARBA" id="ARBA00022827"/>
    </source>
</evidence>
<keyword evidence="14" id="KW-0576">Peroxisome</keyword>
<evidence type="ECO:0000256" key="11">
    <source>
        <dbReference type="ARBA" id="ARBA00023004"/>
    </source>
</evidence>
<sequence length="1670" mass="182722">MITVDDGCVNWFTWTPVADLGDVVRACPLLTLIPCEIKIWAIEHRFLLNYLWMPYFFSLPASGRFRVKPLELTSGIPTDLPPSTSLNDFLRNNANLKGTKYFCKEGGCGACTVSVTTMDPFSRLHVTKAVNSCLVPIYSCDGWSIKTVEGIGNKTDGYHPIQKRLADFNGTQCGYCSPGMVMNMYSLLESNPNLKMEDVERSFDGNICRCTGYRPILDAFKSFASDATPELKKKVGDIEDVLKDAVCPKTMTACQGKLEGKPCTPLTCSGPPRLPAALQLDLKSGEWIRPTSLEDVKAFLSKASGKIRFVVGNTGRGVHRDVAEGDTYIDLNQVPELFAISTSNGLSIGAGVSLTKTIETLKNVSVTETSYKYVTALAEHLGRVANVPVRNSGSVGGNLMLKHAHHEFQSDLFTIFEAVGASVVLAGPDGEKQIPLNALLCEDMNKKVIRSVSLPPLSPDIRIRTFKITPRLQNAHAYVNAAFVADVDGAEALLKGRPSIVFGGIQLKDGFEQVHAKETEEFLTGKKLTEESVVQEALAVLGGELKESKTDVEASFSYRARLAQGLLYKFILGVLGDAVPEKLRSGATNLSREISSGKQEITSDPKDYPISKPIPKIEAWNQTAGEAQYTNDIPLLPGELHAVFVLASYGRAKLKSIDASQALAMPGVAGFFSAKDIPGANDFMQGEGVEEAPQRIVGEMEFGSQHHFYLETQVCVCRPTEDGIDVFAATQWIDKVQLAVSSILNIPENSVNVVVRRCGGAYGGKITRPNQISAATALAAYKLRKPVRMALDMETNLAIIGKRTAYIVKYQAGFEDDGKLRAVKAKIYGDVGHSVNESPITFGLSMAQNCYFSPKWNYMPVAVLTNTPSNTWTRSPGTTEGIAIIEHIVEHIAFKLKKNPFEVKQVNFIKEGELDMNGSPAEPNGLPEMVEIFKKSAELEKRMSEIQAYNEANVWKKRGLSVVPMKYPCGYPPFFRFAVSVSVFHDDGTVTVSHGGCEMGQGLNTKVAQVAAKTLGVPMDKVMIRPSDSFTNANSAVTGGSMGSEMCCYGTQEACKDLLNRMQPVKAKENKDLTWVEWVAKSFNAGIDLRATYYSVGGNPDLKPYIVYGLACTEVEIDVITGEKQVLRADILEDVGVSLSPEVDIGQLEGSFVMGLGYWLQEEIKYNPRTGEHLTNRTWEYKPPLCKDIPIDFRVSFLQNSENPFGFRRSKATGEPALCMSVCSLFAVKQAVQATRNDKNITDWWNLSGPATTEKIALATPAPLCVAEMLRVLALLPLVFLPAFYPIGFFTAEKFKFDSLDGIYEPNEALKNPNIKLSEILNGPESFAMRDNDPWIYTGIAGGSIIKFHPNTFEYETVAKSQDPGCSGTWDHRCGRPLGLRFRGDKLLVADANRGLLSVNVDDGTVEILVSSSTMVEGSPLVLVNDLDVDSNGDVYFSQSSLDVPLDFGMFTLFASGSGRLLKLDAETGEVSVLLTGLYFANGVQLSKDRSFVLVADCFRGKIVRYNLNREQGSPGVVETFIEGIPGAVDNIRASGNKKGGFLVAIPFVFNPKNFNPIDSLSEYPLTRSMIARLLYMIRLPFDFITELFPNPVTGVIRSAIGGFGLNDYFTKVKHGMVVELSESGEVLRTLHTVDGNYTHISCAFPARDGKRLILGSYADKGVAFVSLKK</sequence>
<dbReference type="Pfam" id="PF03088">
    <property type="entry name" value="Str_synth"/>
    <property type="match status" value="1"/>
</dbReference>
<dbReference type="GO" id="GO:0005777">
    <property type="term" value="C:peroxisome"/>
    <property type="evidence" value="ECO:0007669"/>
    <property type="project" value="UniProtKB-SubCell"/>
</dbReference>
<feature type="domain" description="FAD-binding PCMH-type" evidence="17">
    <location>
        <begin position="280"/>
        <end position="459"/>
    </location>
</feature>
<dbReference type="InterPro" id="IPR016169">
    <property type="entry name" value="FAD-bd_PCMH_sub2"/>
</dbReference>
<keyword evidence="9" id="KW-0274">FAD</keyword>
<gene>
    <name evidence="18" type="ORF">NMOB1V02_LOCUS2239</name>
</gene>
<dbReference type="InterPro" id="IPR012675">
    <property type="entry name" value="Beta-grasp_dom_sf"/>
</dbReference>
<dbReference type="PANTHER" id="PTHR11908">
    <property type="entry name" value="XANTHINE DEHYDROGENASE"/>
    <property type="match status" value="1"/>
</dbReference>
<evidence type="ECO:0000259" key="17">
    <source>
        <dbReference type="PROSITE" id="PS51387"/>
    </source>
</evidence>
<evidence type="ECO:0000256" key="15">
    <source>
        <dbReference type="ARBA" id="ARBA00034078"/>
    </source>
</evidence>
<evidence type="ECO:0000256" key="7">
    <source>
        <dbReference type="ARBA" id="ARBA00022714"/>
    </source>
</evidence>
<dbReference type="InterPro" id="IPR008274">
    <property type="entry name" value="AldOxase/xan_DH_MoCoBD1"/>
</dbReference>
<dbReference type="Proteomes" id="UP000678499">
    <property type="component" value="Unassembled WGS sequence"/>
</dbReference>
<dbReference type="SMART" id="SM01008">
    <property type="entry name" value="Ald_Xan_dh_C"/>
    <property type="match status" value="1"/>
</dbReference>
<dbReference type="PROSITE" id="PS51085">
    <property type="entry name" value="2FE2S_FER_2"/>
    <property type="match status" value="1"/>
</dbReference>
<dbReference type="InterPro" id="IPR036856">
    <property type="entry name" value="Ald_Oxase/Xan_DH_a/b_sf"/>
</dbReference>
<dbReference type="Pfam" id="PF01799">
    <property type="entry name" value="Fer2_2"/>
    <property type="match status" value="1"/>
</dbReference>
<feature type="domain" description="2Fe-2S ferredoxin-type" evidence="16">
    <location>
        <begin position="68"/>
        <end position="151"/>
    </location>
</feature>
<dbReference type="SUPFAM" id="SSF63829">
    <property type="entry name" value="Calcium-dependent phosphotriesterase"/>
    <property type="match status" value="1"/>
</dbReference>
<evidence type="ECO:0000313" key="18">
    <source>
        <dbReference type="EMBL" id="CAD7274408.1"/>
    </source>
</evidence>
<evidence type="ECO:0000256" key="14">
    <source>
        <dbReference type="ARBA" id="ARBA00023140"/>
    </source>
</evidence>
<dbReference type="GO" id="GO:0005506">
    <property type="term" value="F:iron ion binding"/>
    <property type="evidence" value="ECO:0007669"/>
    <property type="project" value="InterPro"/>
</dbReference>
<name>A0A7R9BH48_9CRUS</name>
<dbReference type="PROSITE" id="PS51387">
    <property type="entry name" value="FAD_PCMH"/>
    <property type="match status" value="1"/>
</dbReference>
<dbReference type="InterPro" id="IPR005107">
    <property type="entry name" value="CO_DH_flav_C"/>
</dbReference>
<proteinExistence type="inferred from homology"/>
<dbReference type="InterPro" id="IPR037165">
    <property type="entry name" value="AldOxase/xan_DH_Mopterin-bd_sf"/>
</dbReference>
<protein>
    <recommendedName>
        <fullName evidence="20">Aldehyde oxidase</fullName>
    </recommendedName>
</protein>
<comment type="cofactor">
    <cofactor evidence="2">
        <name>FAD</name>
        <dbReference type="ChEBI" id="CHEBI:57692"/>
    </cofactor>
</comment>
<dbReference type="InterPro" id="IPR016166">
    <property type="entry name" value="FAD-bd_PCMH"/>
</dbReference>
<dbReference type="GO" id="GO:0071949">
    <property type="term" value="F:FAD binding"/>
    <property type="evidence" value="ECO:0007669"/>
    <property type="project" value="InterPro"/>
</dbReference>
<comment type="subcellular location">
    <subcellularLocation>
        <location evidence="3">Peroxisome</location>
    </subcellularLocation>
</comment>
<dbReference type="Pfam" id="PF03450">
    <property type="entry name" value="CO_deh_flav_C"/>
    <property type="match status" value="1"/>
</dbReference>
<dbReference type="InterPro" id="IPR001041">
    <property type="entry name" value="2Fe-2S_ferredoxin-type"/>
</dbReference>
<dbReference type="Pfam" id="PF20256">
    <property type="entry name" value="MoCoBD_2"/>
    <property type="match status" value="1"/>
</dbReference>
<dbReference type="EMBL" id="CAJPEX010000246">
    <property type="protein sequence ID" value="CAG0914560.1"/>
    <property type="molecule type" value="Genomic_DNA"/>
</dbReference>
<keyword evidence="11" id="KW-0408">Iron</keyword>
<dbReference type="InterPro" id="IPR000674">
    <property type="entry name" value="Ald_Oxase/Xan_DH_a/b"/>
</dbReference>
<reference evidence="18" key="1">
    <citation type="submission" date="2020-11" db="EMBL/GenBank/DDBJ databases">
        <authorList>
            <person name="Tran Van P."/>
        </authorList>
    </citation>
    <scope>NUCLEOTIDE SEQUENCE</scope>
</reference>
<dbReference type="InterPro" id="IPR046867">
    <property type="entry name" value="AldOxase/xan_DH_MoCoBD2"/>
</dbReference>
<dbReference type="SUPFAM" id="SSF54292">
    <property type="entry name" value="2Fe-2S ferredoxin-like"/>
    <property type="match status" value="1"/>
</dbReference>
<keyword evidence="8" id="KW-0479">Metal-binding</keyword>
<dbReference type="CDD" id="cd00207">
    <property type="entry name" value="fer2"/>
    <property type="match status" value="1"/>
</dbReference>
<evidence type="ECO:0000313" key="19">
    <source>
        <dbReference type="Proteomes" id="UP000678499"/>
    </source>
</evidence>
<evidence type="ECO:0000256" key="13">
    <source>
        <dbReference type="ARBA" id="ARBA00023027"/>
    </source>
</evidence>
<organism evidence="18">
    <name type="scientific">Notodromas monacha</name>
    <dbReference type="NCBI Taxonomy" id="399045"/>
    <lineage>
        <taxon>Eukaryota</taxon>
        <taxon>Metazoa</taxon>
        <taxon>Ecdysozoa</taxon>
        <taxon>Arthropoda</taxon>
        <taxon>Crustacea</taxon>
        <taxon>Oligostraca</taxon>
        <taxon>Ostracoda</taxon>
        <taxon>Podocopa</taxon>
        <taxon>Podocopida</taxon>
        <taxon>Cypridocopina</taxon>
        <taxon>Cypridoidea</taxon>
        <taxon>Cyprididae</taxon>
        <taxon>Notodromas</taxon>
    </lineage>
</organism>
<evidence type="ECO:0000256" key="2">
    <source>
        <dbReference type="ARBA" id="ARBA00001974"/>
    </source>
</evidence>
<dbReference type="SUPFAM" id="SSF56003">
    <property type="entry name" value="Molybdenum cofactor-binding domain"/>
    <property type="match status" value="1"/>
</dbReference>
<dbReference type="Gene3D" id="3.30.465.10">
    <property type="match status" value="1"/>
</dbReference>
<dbReference type="InterPro" id="IPR036683">
    <property type="entry name" value="CO_DH_flav_C_dom_sf"/>
</dbReference>
<keyword evidence="6" id="KW-0285">Flavoprotein</keyword>
<dbReference type="Gene3D" id="3.30.365.10">
    <property type="entry name" value="Aldehyde oxidase/xanthine dehydrogenase, molybdopterin binding domain"/>
    <property type="match status" value="4"/>
</dbReference>
<keyword evidence="13" id="KW-0520">NAD</keyword>
<dbReference type="Pfam" id="PF00111">
    <property type="entry name" value="Fer2"/>
    <property type="match status" value="1"/>
</dbReference>
<dbReference type="Pfam" id="PF02738">
    <property type="entry name" value="MoCoBD_1"/>
    <property type="match status" value="1"/>
</dbReference>
<evidence type="ECO:0000256" key="3">
    <source>
        <dbReference type="ARBA" id="ARBA00004275"/>
    </source>
</evidence>
<dbReference type="Gene3D" id="2.120.10.30">
    <property type="entry name" value="TolB, C-terminal domain"/>
    <property type="match status" value="1"/>
</dbReference>
<dbReference type="Gene3D" id="3.10.20.30">
    <property type="match status" value="1"/>
</dbReference>
<evidence type="ECO:0000256" key="10">
    <source>
        <dbReference type="ARBA" id="ARBA00023002"/>
    </source>
</evidence>
<dbReference type="InterPro" id="IPR002346">
    <property type="entry name" value="Mopterin_DH_FAD-bd"/>
</dbReference>
<evidence type="ECO:0008006" key="20">
    <source>
        <dbReference type="Google" id="ProtNLM"/>
    </source>
</evidence>
<dbReference type="GO" id="GO:0051537">
    <property type="term" value="F:2 iron, 2 sulfur cluster binding"/>
    <property type="evidence" value="ECO:0007669"/>
    <property type="project" value="UniProtKB-KW"/>
</dbReference>